<accession>A0ABT8EHA3</accession>
<reference evidence="2" key="1">
    <citation type="submission" date="2021-11" db="EMBL/GenBank/DDBJ databases">
        <title>Draft genome sequence of Alcaligenes endophyticus type strain CCUG 75668T.</title>
        <authorList>
            <person name="Salva-Serra F."/>
            <person name="Duran R.E."/>
            <person name="Seeger M."/>
            <person name="Moore E.R.B."/>
            <person name="Jaen-Luchoro D."/>
        </authorList>
    </citation>
    <scope>NUCLEOTIDE SEQUENCE</scope>
    <source>
        <strain evidence="2">CCUG 75668</strain>
    </source>
</reference>
<keyword evidence="3" id="KW-1185">Reference proteome</keyword>
<dbReference type="SMART" id="SM00460">
    <property type="entry name" value="TGc"/>
    <property type="match status" value="1"/>
</dbReference>
<organism evidence="2 3">
    <name type="scientific">Alcaligenes endophyticus</name>
    <dbReference type="NCBI Taxonomy" id="1929088"/>
    <lineage>
        <taxon>Bacteria</taxon>
        <taxon>Pseudomonadati</taxon>
        <taxon>Pseudomonadota</taxon>
        <taxon>Betaproteobacteria</taxon>
        <taxon>Burkholderiales</taxon>
        <taxon>Alcaligenaceae</taxon>
        <taxon>Alcaligenes</taxon>
    </lineage>
</organism>
<dbReference type="RefSeq" id="WP_266122048.1">
    <property type="nucleotide sequence ID" value="NZ_JAJHNU010000001.1"/>
</dbReference>
<sequence>MNRRSFLLSSTLISASSTVIIPMLRIAHATTTSNKPQVRRFLVRQQYQLKPPTGSQGAMNLWIPVPEDAAPFQQLRRIRWTSNAQDSYLSSDNIFGAKALLARWDDCQQPMSLELEMLIQTQNWEPAKEGLLAHYQAPAQIDYPAQLAPYLRSSRHIQIDGIVKEYADRIVGKETNPLKQAHLIYNWVTENMERDNSVIGCGVGDVGEILTSGKLYGKCTDMSSVFVALARAAGIPAREMFGIRLGRPDALDSYSSSAFGSADSNGKANITGAQHCRAQFYLAGFGWVPCDPADVTKMRLAEGKKHHDADVQTVNEYLFGNWDMNWVGFNYGRDFQLNPPTEIGELNNFGYPYAEADGDPLDYYDAANFSYEYWSEEQS</sequence>
<dbReference type="InterPro" id="IPR002931">
    <property type="entry name" value="Transglutaminase-like"/>
</dbReference>
<evidence type="ECO:0000313" key="3">
    <source>
        <dbReference type="Proteomes" id="UP001168613"/>
    </source>
</evidence>
<dbReference type="Pfam" id="PF01841">
    <property type="entry name" value="Transglut_core"/>
    <property type="match status" value="1"/>
</dbReference>
<feature type="domain" description="Transglutaminase-like" evidence="1">
    <location>
        <begin position="211"/>
        <end position="294"/>
    </location>
</feature>
<dbReference type="InterPro" id="IPR038765">
    <property type="entry name" value="Papain-like_cys_pep_sf"/>
</dbReference>
<dbReference type="PANTHER" id="PTHR38339">
    <property type="entry name" value="TRANSGLUTAMINASE DOMAIN PROTEIN"/>
    <property type="match status" value="1"/>
</dbReference>
<protein>
    <submittedName>
        <fullName evidence="2">Transglutaminase domain-containing protein</fullName>
    </submittedName>
</protein>
<dbReference type="Gene3D" id="3.10.620.30">
    <property type="match status" value="1"/>
</dbReference>
<dbReference type="EMBL" id="JAJHNU010000001">
    <property type="protein sequence ID" value="MDN4120648.1"/>
    <property type="molecule type" value="Genomic_DNA"/>
</dbReference>
<dbReference type="SUPFAM" id="SSF54001">
    <property type="entry name" value="Cysteine proteinases"/>
    <property type="match status" value="1"/>
</dbReference>
<dbReference type="Proteomes" id="UP001168613">
    <property type="component" value="Unassembled WGS sequence"/>
</dbReference>
<evidence type="ECO:0000313" key="2">
    <source>
        <dbReference type="EMBL" id="MDN4120648.1"/>
    </source>
</evidence>
<gene>
    <name evidence="2" type="ORF">LMS43_05030</name>
</gene>
<evidence type="ECO:0000259" key="1">
    <source>
        <dbReference type="SMART" id="SM00460"/>
    </source>
</evidence>
<proteinExistence type="predicted"/>
<name>A0ABT8EHA3_9BURK</name>
<comment type="caution">
    <text evidence="2">The sequence shown here is derived from an EMBL/GenBank/DDBJ whole genome shotgun (WGS) entry which is preliminary data.</text>
</comment>
<dbReference type="PANTHER" id="PTHR38339:SF1">
    <property type="entry name" value="TRANSGLUTAMINASE-LIKE DOMAIN-CONTAINING PROTEIN"/>
    <property type="match status" value="1"/>
</dbReference>